<sequence length="1380" mass="151231">MPEPLSVDEFINDTLEDVRDPLKANFISKVSSVRLTVHQLDEGIETDRNVLLKTKKLVKSVITSGTGHADNIISLCDYFEKLGQFALESNEINGNDIAASLCKFSVVHRDLANMSKHLMQNMNSILVFPMETFMQGDIKSDLKKPFERALKEYEYKYDKLRKEKLQLMKETGIFTPEAFTSEMTEDLEKERRKLQLETCEYLIKVNELKAKRSADLLQHLIDFYYAQSHYLRECLGVMDHFGKSMNDLANRVTVLQKIHDAQKRRLVDTREEIRAILEKESNQAGVTYAAQPTQVNRAYGTRKSGFLLKKSDGKVKRVWQRRRVRIGEGELWLYHADESKPPVRLALLTCQVKLPVDVTTGAGGVSQTDADVSSVTTPGNVDGKNHFDLVSNSRTYNFQAEDDQEYEEWISVLNNAMQEEFQRAMNGDVSSVTPDFQQISGGDATVRSNHTTGQNVNNNAINSDYDINHTRYPLGSVAPRAESAGGGSLGDSLPGSEHDLLDSSSPTSRSRGSRSSRLGSADALLTDISQPSTFVTELKGRALRATIQSGLRWRCPGNAVCADCDRADPEWVSVNLGVLICLECCGAHRELGVHCSRTQSLLMDDLSANQLLLPRFLGNRLFNEVFESSLASGIKPKPNDTSGDGSGMLQRRTFIKAKYIDRRYITSTTTTPSNISKGTDSGLDESSDCSVRDPLSERFLRRDLLRAVRTGNLSTLLQVYAEKFDLMTPFQADDDDGLGEVAGQSALHIAVQQTRLTTSDLSPLKSEFQSSSGGSHNNLALVEFIIQNSPSASVQRTNHLGETALHHGVRHGCLDALRLLLQAGGLPTPMLSLTNKAGQTALKLAEELADSSHVDNQLFKSCVELLRLAENVSTLKSGTDPAGSVCSLFPNSDANDRVLAARSSLMEAVDQLESVDWGLTDPGSKPRLSSTCRRTASVATSDLGVTFALGGFSRSHDSSTASPKYALNSKQHTVDGDADGPVPGTDKTGRCLSRLHSYVSQYGHALATLPRKKGPAPRPPPTEAVVACGGPLEFEAHFDNSPRDRRRLRFSKFHSSSSTISAAHIADDHRHAIRKGHAHCVSTVDSPSKLNQNQSQRTTFSLVESELTTEGTSPDFSSDLSCLTELMHSSLCGSGAVDHDFGACSKPTSPARVRRSLTGAQSSGQLTQKFCRSNDHIDILLDVLEEKPSSGTNSSPSKSAASIGSNSNPPPPIPPKPSVCSSVLYSTLPTRTSARNDFRLSVHRDPNTNGSESKPIPRSVLPITPRLPKPSLFPVQPSPLDRAETSSNRTLTNSSEANNQSSSHGTTDSTLDVSTSKLGDLLEAVYDCEAERSDELAFRQGELIQLAARPDDDWWEGFIASEPWRRGMFPVTYVKRHAVN</sequence>
<feature type="region of interest" description="Disordered" evidence="7">
    <location>
        <begin position="670"/>
        <end position="690"/>
    </location>
</feature>
<feature type="repeat" description="ANK" evidence="4">
    <location>
        <begin position="800"/>
        <end position="824"/>
    </location>
</feature>
<feature type="region of interest" description="Disordered" evidence="7">
    <location>
        <begin position="1187"/>
        <end position="1220"/>
    </location>
</feature>
<dbReference type="InterPro" id="IPR001164">
    <property type="entry name" value="ArfGAP_dom"/>
</dbReference>
<evidence type="ECO:0000313" key="11">
    <source>
        <dbReference type="EMBL" id="THD23706.1"/>
    </source>
</evidence>
<dbReference type="Proteomes" id="UP000230066">
    <property type="component" value="Unassembled WGS sequence"/>
</dbReference>
<gene>
    <name evidence="11" type="ORF">D915_005579</name>
</gene>
<dbReference type="InterPro" id="IPR011993">
    <property type="entry name" value="PH-like_dom_sf"/>
</dbReference>
<feature type="compositionally biased region" description="Low complexity" evidence="7">
    <location>
        <begin position="502"/>
        <end position="518"/>
    </location>
</feature>
<feature type="compositionally biased region" description="Polar residues" evidence="7">
    <location>
        <begin position="1285"/>
        <end position="1312"/>
    </location>
</feature>
<evidence type="ECO:0000259" key="8">
    <source>
        <dbReference type="PROSITE" id="PS50002"/>
    </source>
</evidence>
<keyword evidence="1 5" id="KW-0728">SH3 domain</keyword>
<evidence type="ECO:0000256" key="7">
    <source>
        <dbReference type="SAM" id="MobiDB-lite"/>
    </source>
</evidence>
<keyword evidence="4" id="KW-0040">ANK repeat</keyword>
<feature type="region of interest" description="Disordered" evidence="7">
    <location>
        <begin position="1146"/>
        <end position="1165"/>
    </location>
</feature>
<dbReference type="Gene3D" id="1.10.220.150">
    <property type="entry name" value="Arf GTPase activating protein"/>
    <property type="match status" value="1"/>
</dbReference>
<evidence type="ECO:0000256" key="5">
    <source>
        <dbReference type="PROSITE-ProRule" id="PRU00192"/>
    </source>
</evidence>
<dbReference type="InterPro" id="IPR037278">
    <property type="entry name" value="ARFGAP/RecO"/>
</dbReference>
<dbReference type="InterPro" id="IPR027267">
    <property type="entry name" value="AH/BAR_dom_sf"/>
</dbReference>
<dbReference type="Gene3D" id="1.20.1270.60">
    <property type="entry name" value="Arfaptin homology (AH) domain/BAR domain"/>
    <property type="match status" value="1"/>
</dbReference>
<dbReference type="SUPFAM" id="SSF50044">
    <property type="entry name" value="SH3-domain"/>
    <property type="match status" value="1"/>
</dbReference>
<feature type="domain" description="PH" evidence="9">
    <location>
        <begin position="300"/>
        <end position="418"/>
    </location>
</feature>
<dbReference type="SMART" id="SM00105">
    <property type="entry name" value="ArfGap"/>
    <property type="match status" value="1"/>
</dbReference>
<protein>
    <submittedName>
        <fullName evidence="11">Arf-GAP with SH3 domain ANK repeat and PH domain-containing protein 1</fullName>
    </submittedName>
</protein>
<evidence type="ECO:0000259" key="10">
    <source>
        <dbReference type="PROSITE" id="PS50115"/>
    </source>
</evidence>
<dbReference type="PANTHER" id="PTHR45854">
    <property type="entry name" value="ASAP FAMILY MEMBER"/>
    <property type="match status" value="1"/>
</dbReference>
<dbReference type="Gene3D" id="1.25.40.950">
    <property type="match status" value="1"/>
</dbReference>
<feature type="region of interest" description="Disordered" evidence="7">
    <location>
        <begin position="477"/>
        <end position="518"/>
    </location>
</feature>
<dbReference type="PANTHER" id="PTHR45854:SF3">
    <property type="entry name" value="ARFGAP WITH SH3 DOMAIN, ANK REPEAT AND PH DOMAIN-CONTAINING PROTEIN"/>
    <property type="match status" value="1"/>
</dbReference>
<feature type="region of interest" description="Disordered" evidence="7">
    <location>
        <begin position="439"/>
        <end position="465"/>
    </location>
</feature>
<dbReference type="InterPro" id="IPR001849">
    <property type="entry name" value="PH_domain"/>
</dbReference>
<dbReference type="PROSITE" id="PS50115">
    <property type="entry name" value="ARFGAP"/>
    <property type="match status" value="1"/>
</dbReference>
<name>A0A4E0R9E8_FASHE</name>
<dbReference type="InterPro" id="IPR002110">
    <property type="entry name" value="Ankyrin_rpt"/>
</dbReference>
<reference evidence="11" key="1">
    <citation type="submission" date="2019-03" db="EMBL/GenBank/DDBJ databases">
        <title>Improved annotation for the trematode Fasciola hepatica.</title>
        <authorList>
            <person name="Choi Y.-J."/>
            <person name="Martin J."/>
            <person name="Mitreva M."/>
        </authorList>
    </citation>
    <scope>NUCLEOTIDE SEQUENCE [LARGE SCALE GENOMIC DNA]</scope>
</reference>
<dbReference type="Gene3D" id="2.30.30.40">
    <property type="entry name" value="SH3 Domains"/>
    <property type="match status" value="1"/>
</dbReference>
<dbReference type="Pfam" id="PF01412">
    <property type="entry name" value="ArfGap"/>
    <property type="match status" value="1"/>
</dbReference>
<dbReference type="SMART" id="SM00326">
    <property type="entry name" value="SH3"/>
    <property type="match status" value="1"/>
</dbReference>
<proteinExistence type="predicted"/>
<dbReference type="InterPro" id="IPR036028">
    <property type="entry name" value="SH3-like_dom_sf"/>
</dbReference>
<dbReference type="PROSITE" id="PS50088">
    <property type="entry name" value="ANK_REPEAT"/>
    <property type="match status" value="1"/>
</dbReference>
<dbReference type="PROSITE" id="PS50003">
    <property type="entry name" value="PH_DOMAIN"/>
    <property type="match status" value="1"/>
</dbReference>
<evidence type="ECO:0000313" key="12">
    <source>
        <dbReference type="Proteomes" id="UP000230066"/>
    </source>
</evidence>
<feature type="compositionally biased region" description="Low complexity" evidence="7">
    <location>
        <begin position="1189"/>
        <end position="1207"/>
    </location>
</feature>
<dbReference type="SUPFAM" id="SSF48403">
    <property type="entry name" value="Ankyrin repeat"/>
    <property type="match status" value="1"/>
</dbReference>
<evidence type="ECO:0000259" key="9">
    <source>
        <dbReference type="PROSITE" id="PS50003"/>
    </source>
</evidence>
<organism evidence="11 12">
    <name type="scientific">Fasciola hepatica</name>
    <name type="common">Liver fluke</name>
    <dbReference type="NCBI Taxonomy" id="6192"/>
    <lineage>
        <taxon>Eukaryota</taxon>
        <taxon>Metazoa</taxon>
        <taxon>Spiralia</taxon>
        <taxon>Lophotrochozoa</taxon>
        <taxon>Platyhelminthes</taxon>
        <taxon>Trematoda</taxon>
        <taxon>Digenea</taxon>
        <taxon>Plagiorchiida</taxon>
        <taxon>Echinostomata</taxon>
        <taxon>Echinostomatoidea</taxon>
        <taxon>Fasciolidae</taxon>
        <taxon>Fasciola</taxon>
    </lineage>
</organism>
<keyword evidence="3" id="KW-0862">Zinc</keyword>
<dbReference type="InterPro" id="IPR038508">
    <property type="entry name" value="ArfGAP_dom_sf"/>
</dbReference>
<dbReference type="Gene3D" id="2.30.29.30">
    <property type="entry name" value="Pleckstrin-homology domain (PH domain)/Phosphotyrosine-binding domain (PTB)"/>
    <property type="match status" value="1"/>
</dbReference>
<dbReference type="Pfam" id="PF00018">
    <property type="entry name" value="SH3_1"/>
    <property type="match status" value="1"/>
</dbReference>
<dbReference type="InterPro" id="IPR043593">
    <property type="entry name" value="ASAP"/>
</dbReference>
<dbReference type="CDD" id="cd08834">
    <property type="entry name" value="ArfGap_ASAP"/>
    <property type="match status" value="1"/>
</dbReference>
<evidence type="ECO:0000256" key="1">
    <source>
        <dbReference type="ARBA" id="ARBA00022443"/>
    </source>
</evidence>
<accession>A0A4E0R9E8</accession>
<comment type="caution">
    <text evidence="11">The sequence shown here is derived from an EMBL/GenBank/DDBJ whole genome shotgun (WGS) entry which is preliminary data.</text>
</comment>
<keyword evidence="12" id="KW-1185">Reference proteome</keyword>
<dbReference type="EMBL" id="JXXN02001991">
    <property type="protein sequence ID" value="THD23706.1"/>
    <property type="molecule type" value="Genomic_DNA"/>
</dbReference>
<dbReference type="SUPFAM" id="SSF103657">
    <property type="entry name" value="BAR/IMD domain-like"/>
    <property type="match status" value="1"/>
</dbReference>
<dbReference type="PRINTS" id="PR00405">
    <property type="entry name" value="REVINTRACTNG"/>
</dbReference>
<dbReference type="Pfam" id="PF16746">
    <property type="entry name" value="BAR_3"/>
    <property type="match status" value="1"/>
</dbReference>
<dbReference type="SUPFAM" id="SSF50729">
    <property type="entry name" value="PH domain-like"/>
    <property type="match status" value="1"/>
</dbReference>
<dbReference type="Pfam" id="PF13637">
    <property type="entry name" value="Ank_4"/>
    <property type="match status" value="1"/>
</dbReference>
<dbReference type="Gene3D" id="1.25.40.20">
    <property type="entry name" value="Ankyrin repeat-containing domain"/>
    <property type="match status" value="1"/>
</dbReference>
<feature type="compositionally biased region" description="Polar residues" evidence="7">
    <location>
        <begin position="439"/>
        <end position="462"/>
    </location>
</feature>
<dbReference type="InterPro" id="IPR004148">
    <property type="entry name" value="BAR_dom"/>
</dbReference>
<dbReference type="SMART" id="SM00248">
    <property type="entry name" value="ANK"/>
    <property type="match status" value="2"/>
</dbReference>
<dbReference type="InterPro" id="IPR036770">
    <property type="entry name" value="Ankyrin_rpt-contain_sf"/>
</dbReference>
<feature type="compositionally biased region" description="Basic and acidic residues" evidence="7">
    <location>
        <begin position="1236"/>
        <end position="1246"/>
    </location>
</feature>
<evidence type="ECO:0000256" key="4">
    <source>
        <dbReference type="PROSITE-ProRule" id="PRU00023"/>
    </source>
</evidence>
<dbReference type="PROSITE" id="PS50297">
    <property type="entry name" value="ANK_REP_REGION"/>
    <property type="match status" value="1"/>
</dbReference>
<feature type="region of interest" description="Disordered" evidence="7">
    <location>
        <begin position="1236"/>
        <end position="1312"/>
    </location>
</feature>
<dbReference type="GO" id="GO:0008270">
    <property type="term" value="F:zinc ion binding"/>
    <property type="evidence" value="ECO:0007669"/>
    <property type="project" value="UniProtKB-KW"/>
</dbReference>
<evidence type="ECO:0000256" key="6">
    <source>
        <dbReference type="PROSITE-ProRule" id="PRU00288"/>
    </source>
</evidence>
<feature type="compositionally biased region" description="Pro residues" evidence="7">
    <location>
        <begin position="1208"/>
        <end position="1217"/>
    </location>
</feature>
<dbReference type="Pfam" id="PF00169">
    <property type="entry name" value="PH"/>
    <property type="match status" value="1"/>
</dbReference>
<keyword evidence="6" id="KW-0863">Zinc-finger</keyword>
<evidence type="ECO:0000256" key="2">
    <source>
        <dbReference type="ARBA" id="ARBA00022723"/>
    </source>
</evidence>
<dbReference type="PROSITE" id="PS50002">
    <property type="entry name" value="SH3"/>
    <property type="match status" value="1"/>
</dbReference>
<dbReference type="GO" id="GO:0005096">
    <property type="term" value="F:GTPase activator activity"/>
    <property type="evidence" value="ECO:0007669"/>
    <property type="project" value="InterPro"/>
</dbReference>
<keyword evidence="2" id="KW-0479">Metal-binding</keyword>
<dbReference type="InterPro" id="IPR001452">
    <property type="entry name" value="SH3_domain"/>
</dbReference>
<dbReference type="SUPFAM" id="SSF57863">
    <property type="entry name" value="ArfGap/RecO-like zinc finger"/>
    <property type="match status" value="1"/>
</dbReference>
<dbReference type="PRINTS" id="PR00452">
    <property type="entry name" value="SH3DOMAIN"/>
</dbReference>
<evidence type="ECO:0000256" key="3">
    <source>
        <dbReference type="ARBA" id="ARBA00022833"/>
    </source>
</evidence>
<feature type="domain" description="Arf-GAP" evidence="10">
    <location>
        <begin position="537"/>
        <end position="672"/>
    </location>
</feature>
<feature type="domain" description="SH3" evidence="8">
    <location>
        <begin position="1317"/>
        <end position="1379"/>
    </location>
</feature>
<dbReference type="GO" id="GO:0005737">
    <property type="term" value="C:cytoplasm"/>
    <property type="evidence" value="ECO:0007669"/>
    <property type="project" value="InterPro"/>
</dbReference>
<dbReference type="SMART" id="SM00233">
    <property type="entry name" value="PH"/>
    <property type="match status" value="1"/>
</dbReference>